<evidence type="ECO:0000313" key="3">
    <source>
        <dbReference type="Proteomes" id="UP000306229"/>
    </source>
</evidence>
<keyword evidence="3" id="KW-1185">Reference proteome</keyword>
<dbReference type="Proteomes" id="UP000306229">
    <property type="component" value="Chromosome"/>
</dbReference>
<dbReference type="RefSeq" id="WP_138949320.1">
    <property type="nucleotide sequence ID" value="NZ_CP040749.1"/>
</dbReference>
<accession>A0A5B7TQD1</accession>
<feature type="signal peptide" evidence="1">
    <location>
        <begin position="1"/>
        <end position="22"/>
    </location>
</feature>
<gene>
    <name evidence="2" type="ORF">FF125_08290</name>
</gene>
<evidence type="ECO:0000256" key="1">
    <source>
        <dbReference type="SAM" id="SignalP"/>
    </source>
</evidence>
<dbReference type="EMBL" id="CP040749">
    <property type="protein sequence ID" value="QCX38428.1"/>
    <property type="molecule type" value="Genomic_DNA"/>
</dbReference>
<organism evidence="2 3">
    <name type="scientific">Aureibaculum algae</name>
    <dbReference type="NCBI Taxonomy" id="2584122"/>
    <lineage>
        <taxon>Bacteria</taxon>
        <taxon>Pseudomonadati</taxon>
        <taxon>Bacteroidota</taxon>
        <taxon>Flavobacteriia</taxon>
        <taxon>Flavobacteriales</taxon>
        <taxon>Flavobacteriaceae</taxon>
        <taxon>Aureibaculum</taxon>
    </lineage>
</organism>
<dbReference type="OrthoDB" id="1162475at2"/>
<evidence type="ECO:0008006" key="4">
    <source>
        <dbReference type="Google" id="ProtNLM"/>
    </source>
</evidence>
<evidence type="ECO:0000313" key="2">
    <source>
        <dbReference type="EMBL" id="QCX38428.1"/>
    </source>
</evidence>
<proteinExistence type="predicted"/>
<dbReference type="KEGG" id="fbe:FF125_08290"/>
<reference evidence="2 3" key="1">
    <citation type="submission" date="2019-05" db="EMBL/GenBank/DDBJ databases">
        <title>Algicella ahnfeltiae gen. nov., sp. nov., a novel marine bacterium of the family Flavobacteriaceae isolated from a red alga.</title>
        <authorList>
            <person name="Nedashkovskaya O.I."/>
            <person name="Kukhlevskiy A.D."/>
            <person name="Kim S.-G."/>
            <person name="Zhukova N.V."/>
            <person name="Mikhailov V.V."/>
        </authorList>
    </citation>
    <scope>NUCLEOTIDE SEQUENCE [LARGE SCALE GENOMIC DNA]</scope>
    <source>
        <strain evidence="2 3">10Alg115</strain>
    </source>
</reference>
<dbReference type="AlphaFoldDB" id="A0A5B7TQD1"/>
<name>A0A5B7TQD1_9FLAO</name>
<protein>
    <recommendedName>
        <fullName evidence="4">DUF4294 domain-containing protein</fullName>
    </recommendedName>
</protein>
<sequence>MKKILILLFTISTTIICMSMVATGPSSIESEIIPISINEKGQILCKTRFTQNKMGAYNPMIVEYGYCILTDTSIIEIQTTILNPNTFNNQDIYYEKRNYWDNIFRGKTSVQQLNTVTTQVLKNKYNFSEVNTDVYKVDREISILEFEKQKKISLKEKRQRALKNAKSTTYHSKKIVHIMYDFGDIICLKNKTNSDDIEIGAYFDYFIPWENENGIEEKLDYDINTIVGILNLK</sequence>
<keyword evidence="1" id="KW-0732">Signal</keyword>
<feature type="chain" id="PRO_5022666751" description="DUF4294 domain-containing protein" evidence="1">
    <location>
        <begin position="23"/>
        <end position="233"/>
    </location>
</feature>